<dbReference type="RefSeq" id="WP_380847439.1">
    <property type="nucleotide sequence ID" value="NZ_JBHSFP010000029.1"/>
</dbReference>
<protein>
    <submittedName>
        <fullName evidence="1">DUF1048 domain-containing protein</fullName>
    </submittedName>
</protein>
<dbReference type="SUPFAM" id="SSF158560">
    <property type="entry name" value="BH3980-like"/>
    <property type="match status" value="1"/>
</dbReference>
<comment type="caution">
    <text evidence="1">The sequence shown here is derived from an EMBL/GenBank/DDBJ whole genome shotgun (WGS) entry which is preliminary data.</text>
</comment>
<proteinExistence type="predicted"/>
<gene>
    <name evidence="1" type="ORF">ACFO60_31200</name>
</gene>
<keyword evidence="2" id="KW-1185">Reference proteome</keyword>
<evidence type="ECO:0000313" key="2">
    <source>
        <dbReference type="Proteomes" id="UP001596004"/>
    </source>
</evidence>
<dbReference type="Pfam" id="PF06304">
    <property type="entry name" value="DUF1048"/>
    <property type="match status" value="1"/>
</dbReference>
<dbReference type="Proteomes" id="UP001596004">
    <property type="component" value="Unassembled WGS sequence"/>
</dbReference>
<dbReference type="EMBL" id="JBHSFP010000029">
    <property type="protein sequence ID" value="MFC4535254.1"/>
    <property type="molecule type" value="Genomic_DNA"/>
</dbReference>
<sequence length="135" mass="15661">MGAEPAEPKNRYLRYLEVVTGPLEEKRRYRQYRARTKELPAAYRTTIDALHRYLNYFGTGGGGIAIYEDLLDLFEQSAANRTPIREIVGEDPVEFIEMFVRNYPKGQWIIREQNRLTDAIERATGEDTGTEERSV</sequence>
<accession>A0ABV9CPM9</accession>
<reference evidence="2" key="1">
    <citation type="journal article" date="2019" name="Int. J. Syst. Evol. Microbiol.">
        <title>The Global Catalogue of Microorganisms (GCM) 10K type strain sequencing project: providing services to taxonomists for standard genome sequencing and annotation.</title>
        <authorList>
            <consortium name="The Broad Institute Genomics Platform"/>
            <consortium name="The Broad Institute Genome Sequencing Center for Infectious Disease"/>
            <person name="Wu L."/>
            <person name="Ma J."/>
        </authorList>
    </citation>
    <scope>NUCLEOTIDE SEQUENCE [LARGE SCALE GENOMIC DNA]</scope>
    <source>
        <strain evidence="2">CGMCC 4.7132</strain>
    </source>
</reference>
<evidence type="ECO:0000313" key="1">
    <source>
        <dbReference type="EMBL" id="MFC4535254.1"/>
    </source>
</evidence>
<dbReference type="Gene3D" id="1.10.1900.10">
    <property type="entry name" value="c-terminal domain of poly(a) binding protein"/>
    <property type="match status" value="1"/>
</dbReference>
<organism evidence="1 2">
    <name type="scientific">Sphaerisporangium dianthi</name>
    <dbReference type="NCBI Taxonomy" id="1436120"/>
    <lineage>
        <taxon>Bacteria</taxon>
        <taxon>Bacillati</taxon>
        <taxon>Actinomycetota</taxon>
        <taxon>Actinomycetes</taxon>
        <taxon>Streptosporangiales</taxon>
        <taxon>Streptosporangiaceae</taxon>
        <taxon>Sphaerisporangium</taxon>
    </lineage>
</organism>
<dbReference type="InterPro" id="IPR008316">
    <property type="entry name" value="UCP029876"/>
</dbReference>
<name>A0ABV9CPM9_9ACTN</name>